<dbReference type="InterPro" id="IPR051917">
    <property type="entry name" value="Transposase-Integrase"/>
</dbReference>
<feature type="domain" description="Transposase IS30-like HTH" evidence="2">
    <location>
        <begin position="4"/>
        <end position="45"/>
    </location>
</feature>
<feature type="compositionally biased region" description="Low complexity" evidence="1">
    <location>
        <begin position="47"/>
        <end position="58"/>
    </location>
</feature>
<reference evidence="3 4" key="1">
    <citation type="submission" date="2020-08" db="EMBL/GenBank/DDBJ databases">
        <title>Sequencing the genomes of 1000 actinobacteria strains.</title>
        <authorList>
            <person name="Klenk H.-P."/>
        </authorList>
    </citation>
    <scope>NUCLEOTIDE SEQUENCE [LARGE SCALE GENOMIC DNA]</scope>
    <source>
        <strain evidence="3 4">DSM 102030</strain>
    </source>
</reference>
<proteinExistence type="predicted"/>
<evidence type="ECO:0000313" key="3">
    <source>
        <dbReference type="EMBL" id="MBB4934673.1"/>
    </source>
</evidence>
<protein>
    <submittedName>
        <fullName evidence="3">IS30 family transposase</fullName>
    </submittedName>
</protein>
<dbReference type="PANTHER" id="PTHR10948:SF23">
    <property type="entry name" value="TRANSPOSASE INSI FOR INSERTION SEQUENCE ELEMENT IS30A-RELATED"/>
    <property type="match status" value="1"/>
</dbReference>
<dbReference type="Pfam" id="PF13936">
    <property type="entry name" value="HTH_38"/>
    <property type="match status" value="1"/>
</dbReference>
<evidence type="ECO:0000256" key="1">
    <source>
        <dbReference type="SAM" id="MobiDB-lite"/>
    </source>
</evidence>
<dbReference type="EMBL" id="JACHJT010000001">
    <property type="protein sequence ID" value="MBB4934673.1"/>
    <property type="molecule type" value="Genomic_DNA"/>
</dbReference>
<feature type="region of interest" description="Disordered" evidence="1">
    <location>
        <begin position="31"/>
        <end position="72"/>
    </location>
</feature>
<evidence type="ECO:0000259" key="2">
    <source>
        <dbReference type="Pfam" id="PF13936"/>
    </source>
</evidence>
<sequence>MGAKQLSVAEREEIAIGLERGDRRAEIARRLGRHRSTVGRELQRNTSPSSRASRAFPAHIQATRPGAAPQAP</sequence>
<dbReference type="AlphaFoldDB" id="A0A7W7RN63"/>
<gene>
    <name evidence="3" type="ORF">F4561_005493</name>
</gene>
<dbReference type="GO" id="GO:0004803">
    <property type="term" value="F:transposase activity"/>
    <property type="evidence" value="ECO:0007669"/>
    <property type="project" value="TreeGrafter"/>
</dbReference>
<name>A0A7W7RN63_9ACTN</name>
<evidence type="ECO:0000313" key="4">
    <source>
        <dbReference type="Proteomes" id="UP000523007"/>
    </source>
</evidence>
<dbReference type="InterPro" id="IPR025246">
    <property type="entry name" value="IS30-like_HTH"/>
</dbReference>
<dbReference type="GO" id="GO:0032196">
    <property type="term" value="P:transposition"/>
    <property type="evidence" value="ECO:0007669"/>
    <property type="project" value="TreeGrafter"/>
</dbReference>
<dbReference type="GO" id="GO:0005829">
    <property type="term" value="C:cytosol"/>
    <property type="evidence" value="ECO:0007669"/>
    <property type="project" value="TreeGrafter"/>
</dbReference>
<comment type="caution">
    <text evidence="3">The sequence shown here is derived from an EMBL/GenBank/DDBJ whole genome shotgun (WGS) entry which is preliminary data.</text>
</comment>
<accession>A0A7W7RN63</accession>
<dbReference type="PANTHER" id="PTHR10948">
    <property type="entry name" value="TRANSPOSASE"/>
    <property type="match status" value="1"/>
</dbReference>
<keyword evidence="4" id="KW-1185">Reference proteome</keyword>
<dbReference type="InterPro" id="IPR009057">
    <property type="entry name" value="Homeodomain-like_sf"/>
</dbReference>
<dbReference type="RefSeq" id="WP_184582910.1">
    <property type="nucleotide sequence ID" value="NZ_JACHJT010000001.1"/>
</dbReference>
<dbReference type="Proteomes" id="UP000523007">
    <property type="component" value="Unassembled WGS sequence"/>
</dbReference>
<organism evidence="3 4">
    <name type="scientific">Lipingzhangella halophila</name>
    <dbReference type="NCBI Taxonomy" id="1783352"/>
    <lineage>
        <taxon>Bacteria</taxon>
        <taxon>Bacillati</taxon>
        <taxon>Actinomycetota</taxon>
        <taxon>Actinomycetes</taxon>
        <taxon>Streptosporangiales</taxon>
        <taxon>Nocardiopsidaceae</taxon>
        <taxon>Lipingzhangella</taxon>
    </lineage>
</organism>
<dbReference type="SUPFAM" id="SSF46689">
    <property type="entry name" value="Homeodomain-like"/>
    <property type="match status" value="1"/>
</dbReference>